<proteinExistence type="predicted"/>
<evidence type="ECO:0008006" key="4">
    <source>
        <dbReference type="Google" id="ProtNLM"/>
    </source>
</evidence>
<feature type="transmembrane region" description="Helical" evidence="1">
    <location>
        <begin position="83"/>
        <end position="102"/>
    </location>
</feature>
<comment type="caution">
    <text evidence="2">The sequence shown here is derived from an EMBL/GenBank/DDBJ whole genome shotgun (WGS) entry which is preliminary data.</text>
</comment>
<dbReference type="PANTHER" id="PTHR34989">
    <property type="entry name" value="PROTEIN HDED"/>
    <property type="match status" value="1"/>
</dbReference>
<feature type="transmembrane region" description="Helical" evidence="1">
    <location>
        <begin position="166"/>
        <end position="188"/>
    </location>
</feature>
<dbReference type="InterPro" id="IPR052712">
    <property type="entry name" value="Acid_resist_chaperone_HdeD"/>
</dbReference>
<dbReference type="EMBL" id="AYLO01000172">
    <property type="protein sequence ID" value="ESS66411.1"/>
    <property type="molecule type" value="Genomic_DNA"/>
</dbReference>
<feature type="transmembrane region" description="Helical" evidence="1">
    <location>
        <begin position="29"/>
        <end position="47"/>
    </location>
</feature>
<reference evidence="2 3" key="1">
    <citation type="journal article" date="2013" name="Genome Announc.">
        <title>Draft Genome Sequence of the Methanotrophic Gammaproteobacterium Methyloglobulus morosus DSM 22980 Strain KoM1.</title>
        <authorList>
            <person name="Poehlein A."/>
            <person name="Deutzmann J.S."/>
            <person name="Daniel R."/>
            <person name="Simeonova D.D."/>
        </authorList>
    </citation>
    <scope>NUCLEOTIDE SEQUENCE [LARGE SCALE GENOMIC DNA]</scope>
    <source>
        <strain evidence="2 3">KoM1</strain>
    </source>
</reference>
<protein>
    <recommendedName>
        <fullName evidence="4">HdeD family acid-resistance protein</fullName>
    </recommendedName>
</protein>
<evidence type="ECO:0000256" key="1">
    <source>
        <dbReference type="SAM" id="Phobius"/>
    </source>
</evidence>
<sequence length="198" mass="22123">MMSNTDNIVTDLKHAQQQILAYMQAHWRLFLFEGIFFILLGSCALIVPRFFSVFIAIFLGWIMVIGGVTQVSRVLFLPKIPGVGLWLSLGILQLVVGILLIADPIAGVLTLTLMLALFFAVEGAIKIYMAWKMRPLPHWGYLFLSGITAIVLAFAILAFWSDIPQWLLGLFLGINMMMLGVAMVKIGLHHYDRTDKVG</sequence>
<feature type="transmembrane region" description="Helical" evidence="1">
    <location>
        <begin position="108"/>
        <end position="129"/>
    </location>
</feature>
<keyword evidence="1" id="KW-0812">Transmembrane</keyword>
<evidence type="ECO:0000313" key="3">
    <source>
        <dbReference type="Proteomes" id="UP000017842"/>
    </source>
</evidence>
<feature type="transmembrane region" description="Helical" evidence="1">
    <location>
        <begin position="141"/>
        <end position="160"/>
    </location>
</feature>
<accession>V5DG50</accession>
<dbReference type="RefSeq" id="WP_023496599.1">
    <property type="nucleotide sequence ID" value="NZ_AYLO01000172.1"/>
</dbReference>
<keyword evidence="1" id="KW-1133">Transmembrane helix</keyword>
<dbReference type="GO" id="GO:0005886">
    <property type="term" value="C:plasma membrane"/>
    <property type="evidence" value="ECO:0007669"/>
    <property type="project" value="TreeGrafter"/>
</dbReference>
<gene>
    <name evidence="2" type="ORF">MGMO_195c00060</name>
</gene>
<dbReference type="Pfam" id="PF03729">
    <property type="entry name" value="DUF308"/>
    <property type="match status" value="1"/>
</dbReference>
<dbReference type="eggNOG" id="COG3247">
    <property type="taxonomic scope" value="Bacteria"/>
</dbReference>
<keyword evidence="3" id="KW-1185">Reference proteome</keyword>
<dbReference type="AlphaFoldDB" id="V5DG50"/>
<organism evidence="2 3">
    <name type="scientific">Methyloglobulus morosus KoM1</name>
    <dbReference type="NCBI Taxonomy" id="1116472"/>
    <lineage>
        <taxon>Bacteria</taxon>
        <taxon>Pseudomonadati</taxon>
        <taxon>Pseudomonadota</taxon>
        <taxon>Gammaproteobacteria</taxon>
        <taxon>Methylococcales</taxon>
        <taxon>Methylococcaceae</taxon>
        <taxon>Methyloglobulus</taxon>
    </lineage>
</organism>
<dbReference type="Proteomes" id="UP000017842">
    <property type="component" value="Unassembled WGS sequence"/>
</dbReference>
<evidence type="ECO:0000313" key="2">
    <source>
        <dbReference type="EMBL" id="ESS66411.1"/>
    </source>
</evidence>
<dbReference type="PANTHER" id="PTHR34989:SF1">
    <property type="entry name" value="PROTEIN HDED"/>
    <property type="match status" value="1"/>
</dbReference>
<name>V5DG50_9GAMM</name>
<keyword evidence="1" id="KW-0472">Membrane</keyword>
<feature type="transmembrane region" description="Helical" evidence="1">
    <location>
        <begin position="53"/>
        <end position="76"/>
    </location>
</feature>
<dbReference type="InterPro" id="IPR005325">
    <property type="entry name" value="DUF308_memb"/>
</dbReference>